<sequence length="123" mass="14435">MIQGILTFKFNLNQNETTGEINPEFSPIQLVFSNKKFEENDFSGLIIENDIFANFYQHTVGILNPKYGFSNYYTGHLKETPYQVYSYFKQLADGTQYLTISMFELDDEIELFEDLIKDMAKRL</sequence>
<name>X0Z3Y9_9ZZZZ</name>
<dbReference type="AlphaFoldDB" id="X0Z3Y9"/>
<feature type="non-terminal residue" evidence="1">
    <location>
        <position position="123"/>
    </location>
</feature>
<evidence type="ECO:0000313" key="1">
    <source>
        <dbReference type="EMBL" id="GAG55138.1"/>
    </source>
</evidence>
<organism evidence="1">
    <name type="scientific">marine sediment metagenome</name>
    <dbReference type="NCBI Taxonomy" id="412755"/>
    <lineage>
        <taxon>unclassified sequences</taxon>
        <taxon>metagenomes</taxon>
        <taxon>ecological metagenomes</taxon>
    </lineage>
</organism>
<protein>
    <submittedName>
        <fullName evidence="1">Uncharacterized protein</fullName>
    </submittedName>
</protein>
<reference evidence="1" key="1">
    <citation type="journal article" date="2014" name="Front. Microbiol.">
        <title>High frequency of phylogenetically diverse reductive dehalogenase-homologous genes in deep subseafloor sedimentary metagenomes.</title>
        <authorList>
            <person name="Kawai M."/>
            <person name="Futagami T."/>
            <person name="Toyoda A."/>
            <person name="Takaki Y."/>
            <person name="Nishi S."/>
            <person name="Hori S."/>
            <person name="Arai W."/>
            <person name="Tsubouchi T."/>
            <person name="Morono Y."/>
            <person name="Uchiyama I."/>
            <person name="Ito T."/>
            <person name="Fujiyama A."/>
            <person name="Inagaki F."/>
            <person name="Takami H."/>
        </authorList>
    </citation>
    <scope>NUCLEOTIDE SEQUENCE</scope>
    <source>
        <strain evidence="1">Expedition CK06-06</strain>
    </source>
</reference>
<dbReference type="EMBL" id="BART01008558">
    <property type="protein sequence ID" value="GAG55138.1"/>
    <property type="molecule type" value="Genomic_DNA"/>
</dbReference>
<proteinExistence type="predicted"/>
<accession>X0Z3Y9</accession>
<comment type="caution">
    <text evidence="1">The sequence shown here is derived from an EMBL/GenBank/DDBJ whole genome shotgun (WGS) entry which is preliminary data.</text>
</comment>
<gene>
    <name evidence="1" type="ORF">S01H4_19222</name>
</gene>